<dbReference type="InterPro" id="IPR004606">
    <property type="entry name" value="Mop_domain"/>
</dbReference>
<proteinExistence type="predicted"/>
<evidence type="ECO:0000313" key="5">
    <source>
        <dbReference type="Proteomes" id="UP001171111"/>
    </source>
</evidence>
<dbReference type="RefSeq" id="WP_302244717.1">
    <property type="nucleotide sequence ID" value="NZ_JAULJQ010000009.1"/>
</dbReference>
<evidence type="ECO:0000259" key="3">
    <source>
        <dbReference type="PROSITE" id="PS51866"/>
    </source>
</evidence>
<evidence type="ECO:0000256" key="2">
    <source>
        <dbReference type="PROSITE-ProRule" id="PRU01213"/>
    </source>
</evidence>
<dbReference type="PROSITE" id="PS51866">
    <property type="entry name" value="MOP"/>
    <property type="match status" value="1"/>
</dbReference>
<keyword evidence="5" id="KW-1185">Reference proteome</keyword>
<keyword evidence="1 2" id="KW-0500">Molybdenum</keyword>
<evidence type="ECO:0000256" key="1">
    <source>
        <dbReference type="ARBA" id="ARBA00022505"/>
    </source>
</evidence>
<organism evidence="4 5">
    <name type="scientific">Campylobacter magnus</name>
    <dbReference type="NCBI Taxonomy" id="3026462"/>
    <lineage>
        <taxon>Bacteria</taxon>
        <taxon>Pseudomonadati</taxon>
        <taxon>Campylobacterota</taxon>
        <taxon>Epsilonproteobacteria</taxon>
        <taxon>Campylobacterales</taxon>
        <taxon>Campylobacteraceae</taxon>
        <taxon>Campylobacter</taxon>
    </lineage>
</organism>
<evidence type="ECO:0000313" key="4">
    <source>
        <dbReference type="EMBL" id="MDO2409952.1"/>
    </source>
</evidence>
<protein>
    <submittedName>
        <fullName evidence="4">TOBE domain-containing protein</fullName>
    </submittedName>
</protein>
<sequence>MKYGVRNNIQATVKKIKKGDVMSQIECSFDACDTLSSVLTTDSLEDLGIKPGDKVKLLVKAIHVIPVKE</sequence>
<reference evidence="4 5" key="1">
    <citation type="submission" date="2023-06" db="EMBL/GenBank/DDBJ databases">
        <title>Campylobacter magnum sp. nov., isolated from cecal contents of domestic pigs (Sus scrofa domesticus).</title>
        <authorList>
            <person name="Papic B."/>
            <person name="Gruntar I."/>
        </authorList>
    </citation>
    <scope>NUCLEOTIDE SEQUENCE [LARGE SCALE GENOMIC DNA]</scope>
    <source>
        <strain evidence="5">34484-21</strain>
    </source>
</reference>
<feature type="domain" description="Mop" evidence="3">
    <location>
        <begin position="2"/>
        <end position="68"/>
    </location>
</feature>
<name>A0ABT8T8E9_9BACT</name>
<comment type="caution">
    <text evidence="4">The sequence shown here is derived from an EMBL/GenBank/DDBJ whole genome shotgun (WGS) entry which is preliminary data.</text>
</comment>
<dbReference type="InterPro" id="IPR008995">
    <property type="entry name" value="Mo/tungstate-bd_C_term_dom"/>
</dbReference>
<dbReference type="Pfam" id="PF03459">
    <property type="entry name" value="TOBE"/>
    <property type="match status" value="1"/>
</dbReference>
<gene>
    <name evidence="4" type="ORF">Q2362_07635</name>
</gene>
<dbReference type="EMBL" id="JAULJQ010000009">
    <property type="protein sequence ID" value="MDO2409952.1"/>
    <property type="molecule type" value="Genomic_DNA"/>
</dbReference>
<accession>A0ABT8T8E9</accession>
<dbReference type="Gene3D" id="2.40.50.100">
    <property type="match status" value="1"/>
</dbReference>
<dbReference type="Proteomes" id="UP001171111">
    <property type="component" value="Unassembled WGS sequence"/>
</dbReference>
<dbReference type="SUPFAM" id="SSF50331">
    <property type="entry name" value="MOP-like"/>
    <property type="match status" value="1"/>
</dbReference>
<dbReference type="InterPro" id="IPR005116">
    <property type="entry name" value="Transp-assoc_OB_typ1"/>
</dbReference>